<keyword evidence="3" id="KW-1185">Reference proteome</keyword>
<dbReference type="OrthoDB" id="3066495at2759"/>
<evidence type="ECO:0000256" key="1">
    <source>
        <dbReference type="SAM" id="MobiDB-lite"/>
    </source>
</evidence>
<dbReference type="Proteomes" id="UP000053477">
    <property type="component" value="Unassembled WGS sequence"/>
</dbReference>
<feature type="region of interest" description="Disordered" evidence="1">
    <location>
        <begin position="61"/>
        <end position="81"/>
    </location>
</feature>
<evidence type="ECO:0000313" key="3">
    <source>
        <dbReference type="Proteomes" id="UP000053477"/>
    </source>
</evidence>
<dbReference type="AlphaFoldDB" id="A0A0H2QYF3"/>
<evidence type="ECO:0000313" key="2">
    <source>
        <dbReference type="EMBL" id="KLO04600.1"/>
    </source>
</evidence>
<dbReference type="EMBL" id="KQ086488">
    <property type="protein sequence ID" value="KLO04600.1"/>
    <property type="molecule type" value="Genomic_DNA"/>
</dbReference>
<feature type="compositionally biased region" description="Low complexity" evidence="1">
    <location>
        <begin position="69"/>
        <end position="79"/>
    </location>
</feature>
<protein>
    <submittedName>
        <fullName evidence="2">Uncharacterized protein</fullName>
    </submittedName>
</protein>
<name>A0A0H2QYF3_9AGAM</name>
<gene>
    <name evidence="2" type="ORF">SCHPADRAFT_896911</name>
</gene>
<sequence>MSEVQSVRNVLHRASPRLRLILFTFHSTDSLHVHMSVDAPLFPSPFLPDLHHDTMQSFDRRSLAHSDADSSTTHSSATAPNLVGPGRTIGLLFDWLGQGLQSFLNKRAVQLNFGPEAVARDIRRLRRHEQISLMVRFAAPYAHINKAQEKKLRSLCKSLLKYAGSPVRSTQMKALEEIKTLAIEDPIVCDFLSACNLQHLVPKYREPDLIMATSRAVGCIENAKVHELWRHTLLLTYNIDDIFHNGIYQLALSDINVEALKGSLRNGNASFTAARYLTKLIRISNPVIHVLLARPLWDSYMKTVASFPATIEWSNVNEEISSSHWPHSQIPIWL</sequence>
<accession>A0A0H2QYF3</accession>
<dbReference type="InParanoid" id="A0A0H2QYF3"/>
<organism evidence="2 3">
    <name type="scientific">Schizopora paradoxa</name>
    <dbReference type="NCBI Taxonomy" id="27342"/>
    <lineage>
        <taxon>Eukaryota</taxon>
        <taxon>Fungi</taxon>
        <taxon>Dikarya</taxon>
        <taxon>Basidiomycota</taxon>
        <taxon>Agaricomycotina</taxon>
        <taxon>Agaricomycetes</taxon>
        <taxon>Hymenochaetales</taxon>
        <taxon>Schizoporaceae</taxon>
        <taxon>Schizopora</taxon>
    </lineage>
</organism>
<reference evidence="2 3" key="1">
    <citation type="submission" date="2015-04" db="EMBL/GenBank/DDBJ databases">
        <title>Complete genome sequence of Schizopora paradoxa KUC8140, a cosmopolitan wood degrader in East Asia.</title>
        <authorList>
            <consortium name="DOE Joint Genome Institute"/>
            <person name="Min B."/>
            <person name="Park H."/>
            <person name="Jang Y."/>
            <person name="Kim J.-J."/>
            <person name="Kim K.H."/>
            <person name="Pangilinan J."/>
            <person name="Lipzen A."/>
            <person name="Riley R."/>
            <person name="Grigoriev I.V."/>
            <person name="Spatafora J.W."/>
            <person name="Choi I.-G."/>
        </authorList>
    </citation>
    <scope>NUCLEOTIDE SEQUENCE [LARGE SCALE GENOMIC DNA]</scope>
    <source>
        <strain evidence="2 3">KUC8140</strain>
    </source>
</reference>
<proteinExistence type="predicted"/>